<evidence type="ECO:0000313" key="4">
    <source>
        <dbReference type="Proteomes" id="UP000189703"/>
    </source>
</evidence>
<gene>
    <name evidence="5" type="primary">LOC104594965</name>
</gene>
<proteinExistence type="predicted"/>
<feature type="domain" description="Retrovirus-related Pol polyprotein from transposon TNT 1-94-like beta-barrel" evidence="3">
    <location>
        <begin position="253"/>
        <end position="330"/>
    </location>
</feature>
<dbReference type="PANTHER" id="PTHR47481:SF22">
    <property type="entry name" value="RETROTRANSPOSON GAG DOMAIN-CONTAINING PROTEIN"/>
    <property type="match status" value="1"/>
</dbReference>
<dbReference type="RefSeq" id="XP_010253823.1">
    <property type="nucleotide sequence ID" value="XM_010255521.1"/>
</dbReference>
<dbReference type="PANTHER" id="PTHR47481">
    <property type="match status" value="1"/>
</dbReference>
<dbReference type="Proteomes" id="UP000189703">
    <property type="component" value="Unplaced"/>
</dbReference>
<evidence type="ECO:0000256" key="1">
    <source>
        <dbReference type="SAM" id="MobiDB-lite"/>
    </source>
</evidence>
<feature type="chain" id="PRO_5010585446" evidence="2">
    <location>
        <begin position="29"/>
        <end position="348"/>
    </location>
</feature>
<feature type="signal peptide" evidence="2">
    <location>
        <begin position="1"/>
        <end position="28"/>
    </location>
</feature>
<protein>
    <submittedName>
        <fullName evidence="5">Uncharacterized protein LOC104594965</fullName>
    </submittedName>
</protein>
<dbReference type="Pfam" id="PF14223">
    <property type="entry name" value="Retrotran_gag_2"/>
    <property type="match status" value="1"/>
</dbReference>
<evidence type="ECO:0000256" key="2">
    <source>
        <dbReference type="SAM" id="SignalP"/>
    </source>
</evidence>
<dbReference type="GeneID" id="104594965"/>
<reference evidence="5" key="1">
    <citation type="submission" date="2025-08" db="UniProtKB">
        <authorList>
            <consortium name="RefSeq"/>
        </authorList>
    </citation>
    <scope>IDENTIFICATION</scope>
</reference>
<name>A0A1U7ZIT8_NELNU</name>
<evidence type="ECO:0000259" key="3">
    <source>
        <dbReference type="Pfam" id="PF22936"/>
    </source>
</evidence>
<dbReference type="InterPro" id="IPR054722">
    <property type="entry name" value="PolX-like_BBD"/>
</dbReference>
<evidence type="ECO:0000313" key="5">
    <source>
        <dbReference type="RefSeq" id="XP_010253823.1"/>
    </source>
</evidence>
<dbReference type="OMA" id="DICHIGQ"/>
<accession>A0A1U7ZIT8</accession>
<dbReference type="AlphaFoldDB" id="A0A1U7ZIT8"/>
<dbReference type="KEGG" id="nnu:104594965"/>
<feature type="region of interest" description="Disordered" evidence="1">
    <location>
        <begin position="169"/>
        <end position="192"/>
    </location>
</feature>
<keyword evidence="2" id="KW-0732">Signal</keyword>
<keyword evidence="4" id="KW-1185">Reference proteome</keyword>
<dbReference type="OrthoDB" id="1845088at2759"/>
<sequence>MDGRNYLLWKFQILPALVGAELTGYVDGSLTCPSRYLSDNTTPNLAHSSWVKQDQILLSWLLATLTEPVIAQLVGCSTSRDVWCVLENLYAFKSKAQITQLRNLLLLVKKDGDSMHAYLQKIKNVNNSLAAAGSPLSDSDITHHALLINQEIRIESPMQSLSSFPSANYLSTNSSPKPRQFEKDSKDSSNTGKSKYANNPCQICGGCNHLTFWCCHRYNQHFKPKSKKTAAPNDSALAEYNTSLNASDEDDCWYPDFGATNHITSDLSKLQLHSKYTGLDQVTVGNGEGLAISHTGSSTISSASRSLLLKNILHVPNIQKNLLFVAQFSSDNDVYFEFHPHTCIVKDR</sequence>
<dbReference type="InParanoid" id="A0A1U7ZIT8"/>
<organism evidence="4 5">
    <name type="scientific">Nelumbo nucifera</name>
    <name type="common">Sacred lotus</name>
    <dbReference type="NCBI Taxonomy" id="4432"/>
    <lineage>
        <taxon>Eukaryota</taxon>
        <taxon>Viridiplantae</taxon>
        <taxon>Streptophyta</taxon>
        <taxon>Embryophyta</taxon>
        <taxon>Tracheophyta</taxon>
        <taxon>Spermatophyta</taxon>
        <taxon>Magnoliopsida</taxon>
        <taxon>Proteales</taxon>
        <taxon>Nelumbonaceae</taxon>
        <taxon>Nelumbo</taxon>
    </lineage>
</organism>
<dbReference type="eggNOG" id="KOG0017">
    <property type="taxonomic scope" value="Eukaryota"/>
</dbReference>
<dbReference type="Pfam" id="PF22936">
    <property type="entry name" value="Pol_BBD"/>
    <property type="match status" value="1"/>
</dbReference>